<dbReference type="Gene3D" id="3.40.50.11340">
    <property type="match status" value="1"/>
</dbReference>
<evidence type="ECO:0008006" key="3">
    <source>
        <dbReference type="Google" id="ProtNLM"/>
    </source>
</evidence>
<accession>A0ABT1WH35</accession>
<proteinExistence type="predicted"/>
<organism evidence="1 2">
    <name type="scientific">Limnobacter humi</name>
    <dbReference type="NCBI Taxonomy" id="1778671"/>
    <lineage>
        <taxon>Bacteria</taxon>
        <taxon>Pseudomonadati</taxon>
        <taxon>Pseudomonadota</taxon>
        <taxon>Betaproteobacteria</taxon>
        <taxon>Burkholderiales</taxon>
        <taxon>Burkholderiaceae</taxon>
        <taxon>Limnobacter</taxon>
    </lineage>
</organism>
<name>A0ABT1WH35_9BURK</name>
<dbReference type="RefSeq" id="WP_256764627.1">
    <property type="nucleotide sequence ID" value="NZ_JANIGO010000003.1"/>
</dbReference>
<evidence type="ECO:0000313" key="2">
    <source>
        <dbReference type="Proteomes" id="UP001204142"/>
    </source>
</evidence>
<comment type="caution">
    <text evidence="1">The sequence shown here is derived from an EMBL/GenBank/DDBJ whole genome shotgun (WGS) entry which is preliminary data.</text>
</comment>
<protein>
    <recommendedName>
        <fullName evidence="3">Glycosyl transferase</fullName>
    </recommendedName>
</protein>
<reference evidence="1 2" key="1">
    <citation type="submission" date="2022-07" db="EMBL/GenBank/DDBJ databases">
        <authorList>
            <person name="Xamxidin M."/>
            <person name="Wu M."/>
        </authorList>
    </citation>
    <scope>NUCLEOTIDE SEQUENCE [LARGE SCALE GENOMIC DNA]</scope>
    <source>
        <strain evidence="1 2">NBRC 111650</strain>
    </source>
</reference>
<keyword evidence="2" id="KW-1185">Reference proteome</keyword>
<dbReference type="EMBL" id="JANIGO010000003">
    <property type="protein sequence ID" value="MCQ8896835.1"/>
    <property type="molecule type" value="Genomic_DNA"/>
</dbReference>
<sequence>MTTGLKFVVLKGAAGWGDRLQCLLQAIKYAKATGRYLVVDWRDEEWSHDGLLTLDDYVDVTGVRHFPLHGFLALFRQGQIGGETIPKPWAVHMDNLDIRTLVYTELFQLPQHGETIHAIADFKQADFDADVVVYAGVGFRAFRFSDFSSLKPKAWMSADLKRYARNRGLVAKDYDVVHLRAGSKPWAGGQVALKSLAEKLDAQFPDLNAYIEQVQQAYAAACPDAASRKPVWVLSDSAWLASQWIEKTGIGQFLSHRMDSKMVASGIHELKAHDLQSAGLSKFDINLDSLRDFAVMLNARSVVSDGHSLFSSMAKSCQGSVHPDWLFD</sequence>
<dbReference type="Proteomes" id="UP001204142">
    <property type="component" value="Unassembled WGS sequence"/>
</dbReference>
<evidence type="ECO:0000313" key="1">
    <source>
        <dbReference type="EMBL" id="MCQ8896835.1"/>
    </source>
</evidence>
<gene>
    <name evidence="1" type="ORF">NQT62_10375</name>
</gene>